<proteinExistence type="predicted"/>
<dbReference type="Gene3D" id="3.30.930.10">
    <property type="entry name" value="Bira Bifunctional Protein, Domain 2"/>
    <property type="match status" value="1"/>
</dbReference>
<dbReference type="AlphaFoldDB" id="A0A967B1J2"/>
<gene>
    <name evidence="2" type="ORF">G9U51_12440</name>
</gene>
<sequence>MSALADFRAELVERGWLLVDRDGLVAGTGDPLERVVAGLVAAIDDVSAQAGRPVQRVRFAPVTGQQLLEQTGYHTSFPQLIGVVHGLPRDASARRRVPEGEAWDHDFGRSGFGLVPSACHPLYAWLRGTQVTGTAYTLTGDCFRNEPSEDPFRRVSFRMREVVVLGTPAQAREHQRVWRSAGLALYRSLGLQVHDAAANDPFFGRQGAMLANNQRDEQLKFEFVVEPVPGHEVAIGSANYHEDHFGVDFAMTTPDGQPAHSACYGMGLERTALALAATHGFDPGRWPDEVRVALRLS</sequence>
<reference evidence="2" key="1">
    <citation type="submission" date="2020-03" db="EMBL/GenBank/DDBJ databases">
        <title>Draft sequencing of Calidifontibacter sp. DB0510.</title>
        <authorList>
            <person name="Kim D.-U."/>
        </authorList>
    </citation>
    <scope>NUCLEOTIDE SEQUENCE</scope>
    <source>
        <strain evidence="2">DB0510</strain>
    </source>
</reference>
<dbReference type="SUPFAM" id="SSF55681">
    <property type="entry name" value="Class II aaRS and biotin synthetases"/>
    <property type="match status" value="1"/>
</dbReference>
<evidence type="ECO:0000313" key="3">
    <source>
        <dbReference type="Proteomes" id="UP000744769"/>
    </source>
</evidence>
<dbReference type="Proteomes" id="UP000744769">
    <property type="component" value="Unassembled WGS sequence"/>
</dbReference>
<protein>
    <recommendedName>
        <fullName evidence="1">Aminoacyl-transfer RNA synthetases class-II family profile domain-containing protein</fullName>
    </recommendedName>
</protein>
<comment type="caution">
    <text evidence="2">The sequence shown here is derived from an EMBL/GenBank/DDBJ whole genome shotgun (WGS) entry which is preliminary data.</text>
</comment>
<dbReference type="RefSeq" id="WP_166197256.1">
    <property type="nucleotide sequence ID" value="NZ_JAAOIV010000009.1"/>
</dbReference>
<dbReference type="InterPro" id="IPR045864">
    <property type="entry name" value="aa-tRNA-synth_II/BPL/LPL"/>
</dbReference>
<dbReference type="EMBL" id="JAAOIV010000009">
    <property type="protein sequence ID" value="NHN56588.1"/>
    <property type="molecule type" value="Genomic_DNA"/>
</dbReference>
<accession>A0A967B1J2</accession>
<name>A0A967B1J2_9MICO</name>
<evidence type="ECO:0000313" key="2">
    <source>
        <dbReference type="EMBL" id="NHN56588.1"/>
    </source>
</evidence>
<dbReference type="PROSITE" id="PS50862">
    <property type="entry name" value="AA_TRNA_LIGASE_II"/>
    <property type="match status" value="1"/>
</dbReference>
<keyword evidence="3" id="KW-1185">Reference proteome</keyword>
<dbReference type="InterPro" id="IPR006195">
    <property type="entry name" value="aa-tRNA-synth_II"/>
</dbReference>
<organism evidence="2 3">
    <name type="scientific">Metallococcus carri</name>
    <dbReference type="NCBI Taxonomy" id="1656884"/>
    <lineage>
        <taxon>Bacteria</taxon>
        <taxon>Bacillati</taxon>
        <taxon>Actinomycetota</taxon>
        <taxon>Actinomycetes</taxon>
        <taxon>Micrococcales</taxon>
        <taxon>Dermacoccaceae</taxon>
        <taxon>Metallococcus</taxon>
    </lineage>
</organism>
<feature type="domain" description="Aminoacyl-transfer RNA synthetases class-II family profile" evidence="1">
    <location>
        <begin position="140"/>
        <end position="283"/>
    </location>
</feature>
<evidence type="ECO:0000259" key="1">
    <source>
        <dbReference type="PROSITE" id="PS50862"/>
    </source>
</evidence>